<evidence type="ECO:0000313" key="2">
    <source>
        <dbReference type="EMBL" id="NML72355.1"/>
    </source>
</evidence>
<dbReference type="Pfam" id="PF13518">
    <property type="entry name" value="HTH_28"/>
    <property type="match status" value="1"/>
</dbReference>
<dbReference type="SUPFAM" id="SSF46689">
    <property type="entry name" value="Homeodomain-like"/>
    <property type="match status" value="1"/>
</dbReference>
<name>A0A7Y0ART9_9FLAO</name>
<evidence type="ECO:0000313" key="3">
    <source>
        <dbReference type="Proteomes" id="UP000544054"/>
    </source>
</evidence>
<dbReference type="Gene3D" id="1.10.10.60">
    <property type="entry name" value="Homeodomain-like"/>
    <property type="match status" value="1"/>
</dbReference>
<gene>
    <name evidence="2" type="ORF">HHL23_21580</name>
</gene>
<dbReference type="InterPro" id="IPR009057">
    <property type="entry name" value="Homeodomain-like_sf"/>
</dbReference>
<dbReference type="Proteomes" id="UP000544054">
    <property type="component" value="Unassembled WGS sequence"/>
</dbReference>
<protein>
    <submittedName>
        <fullName evidence="2">Helix-turn-helix domain-containing protein</fullName>
    </submittedName>
</protein>
<dbReference type="EMBL" id="JABBGI010000046">
    <property type="protein sequence ID" value="NML72355.1"/>
    <property type="molecule type" value="Genomic_DNA"/>
</dbReference>
<keyword evidence="3" id="KW-1185">Reference proteome</keyword>
<feature type="domain" description="Insertion element IS150 protein InsJ-like helix-turn-helix" evidence="1">
    <location>
        <begin position="109"/>
        <end position="144"/>
    </location>
</feature>
<dbReference type="AlphaFoldDB" id="A0A7Y0ART9"/>
<dbReference type="InterPro" id="IPR055247">
    <property type="entry name" value="InsJ-like_HTH"/>
</dbReference>
<proteinExistence type="predicted"/>
<reference evidence="2 3" key="1">
    <citation type="submission" date="2020-04" db="EMBL/GenBank/DDBJ databases">
        <title>Chryseobacterium sp. RP-3-3 sp. nov., isolated from Jeju soil.</title>
        <authorList>
            <person name="Dahal R.H."/>
        </authorList>
    </citation>
    <scope>NUCLEOTIDE SEQUENCE [LARGE SCALE GENOMIC DNA]</scope>
    <source>
        <strain evidence="2 3">RP-3-3</strain>
    </source>
</reference>
<accession>A0A7Y0ART9</accession>
<evidence type="ECO:0000259" key="1">
    <source>
        <dbReference type="Pfam" id="PF13518"/>
    </source>
</evidence>
<sequence>MSDKLKNIHVGALVQQRVNVCEMEMSRICAFFKCSEIEINLMLQSESMDSYLLLRWSKLLGYDFFRIYSQHLILYSPPFAAEKKNNDKKLPELPQFRKHIYTKEVIDFILELVESGKKTKNQIMEEYRIPRTTLYRWISKYNNQNDH</sequence>
<comment type="caution">
    <text evidence="2">The sequence shown here is derived from an EMBL/GenBank/DDBJ whole genome shotgun (WGS) entry which is preliminary data.</text>
</comment>
<organism evidence="2 3">
    <name type="scientific">Chryseobacterium antibioticum</name>
    <dbReference type="NCBI Taxonomy" id="2728847"/>
    <lineage>
        <taxon>Bacteria</taxon>
        <taxon>Pseudomonadati</taxon>
        <taxon>Bacteroidota</taxon>
        <taxon>Flavobacteriia</taxon>
        <taxon>Flavobacteriales</taxon>
        <taxon>Weeksellaceae</taxon>
        <taxon>Chryseobacterium group</taxon>
        <taxon>Chryseobacterium</taxon>
    </lineage>
</organism>
<dbReference type="RefSeq" id="WP_169236807.1">
    <property type="nucleotide sequence ID" value="NZ_JABBGI010000046.1"/>
</dbReference>